<dbReference type="SUPFAM" id="SSF52540">
    <property type="entry name" value="P-loop containing nucleoside triphosphate hydrolases"/>
    <property type="match status" value="1"/>
</dbReference>
<dbReference type="Proteomes" id="UP000324241">
    <property type="component" value="Unassembled WGS sequence"/>
</dbReference>
<dbReference type="PRINTS" id="PR00364">
    <property type="entry name" value="DISEASERSIST"/>
</dbReference>
<name>A0A5M9MH63_9EURO</name>
<dbReference type="Pfam" id="PF13424">
    <property type="entry name" value="TPR_12"/>
    <property type="match status" value="1"/>
</dbReference>
<evidence type="ECO:0000313" key="2">
    <source>
        <dbReference type="EMBL" id="KAA8644654.1"/>
    </source>
</evidence>
<organism evidence="2 3">
    <name type="scientific">Aspergillus tanneri</name>
    <dbReference type="NCBI Taxonomy" id="1220188"/>
    <lineage>
        <taxon>Eukaryota</taxon>
        <taxon>Fungi</taxon>
        <taxon>Dikarya</taxon>
        <taxon>Ascomycota</taxon>
        <taxon>Pezizomycotina</taxon>
        <taxon>Eurotiomycetes</taxon>
        <taxon>Eurotiomycetidae</taxon>
        <taxon>Eurotiales</taxon>
        <taxon>Aspergillaceae</taxon>
        <taxon>Aspergillus</taxon>
        <taxon>Aspergillus subgen. Circumdati</taxon>
    </lineage>
</organism>
<sequence length="552" mass="63049">MASQGNFSGDNNYGVQLGVNRGSFTTNHYHVPVVKQKEDFSFHKPFGVCLGQAPRIDPELFIGRNSELNEMKEVLKPGDSSRGQRRLVLGGVGGIGKTQLAIIYAERHHNMYDSIFWLNASSEATLNNSFRSIAELVFDVQGPDVLEGRQALIHVHQWLSDTKNTRWLLIFDNFDNPNLFKIENYYPPGSHGALVITTRRPDLVAGIDIRIQPLQNVEESLAILQTRSKQENAKYDPYAKKLATRLDGLPLALATAGAYVQRRSFTFKGYLQEYEKQWKIDSRRLPQLPEYQDRTLYTTWDLSYADLEKNDPDAARLLKLLAYFSNQSLWYELLRAGLTRDSPKWLHEVMADDISFKGIMGKLTDYCFLETQLVQQSWSMHACVHDWTLAILNNNLDSQHYWYAFECVAESTICNSRDSFEHLSYSRLAAHATWLVQQSFQQDNLLYNIAPNQLDKALSIADLLRKQVRLIAAEQMYQLALAGKEKALGPDHTSTLSTVTTWILYKDQGKLKEAERMYERALAGYEKALGPDHRKTQQVAKRLTALNIADRT</sequence>
<feature type="domain" description="NB-ARC" evidence="1">
    <location>
        <begin position="69"/>
        <end position="206"/>
    </location>
</feature>
<dbReference type="InterPro" id="IPR002182">
    <property type="entry name" value="NB-ARC"/>
</dbReference>
<evidence type="ECO:0000313" key="3">
    <source>
        <dbReference type="Proteomes" id="UP000324241"/>
    </source>
</evidence>
<dbReference type="PANTHER" id="PTHR35205">
    <property type="entry name" value="NB-ARC AND TPR DOMAIN PROTEIN"/>
    <property type="match status" value="1"/>
</dbReference>
<dbReference type="OrthoDB" id="1658288at2759"/>
<dbReference type="GeneID" id="54331562"/>
<protein>
    <recommendedName>
        <fullName evidence="1">NB-ARC domain-containing protein</fullName>
    </recommendedName>
</protein>
<reference evidence="2 3" key="1">
    <citation type="submission" date="2019-08" db="EMBL/GenBank/DDBJ databases">
        <title>The genome sequence of a newly discovered highly antifungal drug resistant Aspergillus species, Aspergillus tanneri NIH 1004.</title>
        <authorList>
            <person name="Mounaud S."/>
            <person name="Singh I."/>
            <person name="Joardar V."/>
            <person name="Pakala S."/>
            <person name="Pakala S."/>
            <person name="Venepally P."/>
            <person name="Chung J.K."/>
            <person name="Losada L."/>
            <person name="Nierman W.C."/>
        </authorList>
    </citation>
    <scope>NUCLEOTIDE SEQUENCE [LARGE SCALE GENOMIC DNA]</scope>
    <source>
        <strain evidence="2 3">NIH1004</strain>
    </source>
</reference>
<dbReference type="EMBL" id="QUQM01000006">
    <property type="protein sequence ID" value="KAA8644654.1"/>
    <property type="molecule type" value="Genomic_DNA"/>
</dbReference>
<accession>A0A5M9MH63</accession>
<dbReference type="InterPro" id="IPR027417">
    <property type="entry name" value="P-loop_NTPase"/>
</dbReference>
<dbReference type="RefSeq" id="XP_033424015.1">
    <property type="nucleotide sequence ID" value="XM_033573463.1"/>
</dbReference>
<dbReference type="VEuPathDB" id="FungiDB:EYZ11_011501"/>
<evidence type="ECO:0000259" key="1">
    <source>
        <dbReference type="Pfam" id="PF00931"/>
    </source>
</evidence>
<gene>
    <name evidence="2" type="ORF">ATNIH1004_008860</name>
</gene>
<dbReference type="PANTHER" id="PTHR35205:SF1">
    <property type="entry name" value="ZU5 DOMAIN-CONTAINING PROTEIN"/>
    <property type="match status" value="1"/>
</dbReference>
<dbReference type="GO" id="GO:0043531">
    <property type="term" value="F:ADP binding"/>
    <property type="evidence" value="ECO:0007669"/>
    <property type="project" value="InterPro"/>
</dbReference>
<dbReference type="Pfam" id="PF00931">
    <property type="entry name" value="NB-ARC"/>
    <property type="match status" value="1"/>
</dbReference>
<dbReference type="Gene3D" id="1.10.8.430">
    <property type="entry name" value="Helical domain of apoptotic protease-activating factors"/>
    <property type="match status" value="1"/>
</dbReference>
<dbReference type="Gene3D" id="1.25.40.10">
    <property type="entry name" value="Tetratricopeptide repeat domain"/>
    <property type="match status" value="1"/>
</dbReference>
<dbReference type="InterPro" id="IPR042197">
    <property type="entry name" value="Apaf_helical"/>
</dbReference>
<dbReference type="AlphaFoldDB" id="A0A5M9MH63"/>
<proteinExistence type="predicted"/>
<dbReference type="InterPro" id="IPR011990">
    <property type="entry name" value="TPR-like_helical_dom_sf"/>
</dbReference>
<dbReference type="Gene3D" id="3.40.50.300">
    <property type="entry name" value="P-loop containing nucleotide triphosphate hydrolases"/>
    <property type="match status" value="1"/>
</dbReference>
<comment type="caution">
    <text evidence="2">The sequence shown here is derived from an EMBL/GenBank/DDBJ whole genome shotgun (WGS) entry which is preliminary data.</text>
</comment>